<gene>
    <name evidence="1" type="ORF">HQ47_09975</name>
</gene>
<dbReference type="PANTHER" id="PTHR21180">
    <property type="entry name" value="ENDONUCLEASE/EXONUCLEASE/PHOSPHATASE FAMILY DOMAIN-CONTAINING PROTEIN 1"/>
    <property type="match status" value="1"/>
</dbReference>
<dbReference type="PANTHER" id="PTHR21180:SF32">
    <property type="entry name" value="ENDONUCLEASE_EXONUCLEASE_PHOSPHATASE FAMILY DOMAIN-CONTAINING PROTEIN 1"/>
    <property type="match status" value="1"/>
</dbReference>
<evidence type="ECO:0000313" key="2">
    <source>
        <dbReference type="Proteomes" id="UP000030103"/>
    </source>
</evidence>
<dbReference type="InterPro" id="IPR010994">
    <property type="entry name" value="RuvA_2-like"/>
</dbReference>
<proteinExistence type="predicted"/>
<dbReference type="RefSeq" id="WP_036852814.1">
    <property type="nucleotide sequence ID" value="NZ_JRFB01000018.1"/>
</dbReference>
<protein>
    <recommendedName>
        <fullName evidence="3">ComEA protein</fullName>
    </recommendedName>
</protein>
<dbReference type="AlphaFoldDB" id="A0A0A2GDJ2"/>
<keyword evidence="2" id="KW-1185">Reference proteome</keyword>
<dbReference type="GO" id="GO:0015628">
    <property type="term" value="P:protein secretion by the type II secretion system"/>
    <property type="evidence" value="ECO:0007669"/>
    <property type="project" value="TreeGrafter"/>
</dbReference>
<dbReference type="SUPFAM" id="SSF47781">
    <property type="entry name" value="RuvA domain 2-like"/>
    <property type="match status" value="1"/>
</dbReference>
<evidence type="ECO:0000313" key="1">
    <source>
        <dbReference type="EMBL" id="KGN72268.1"/>
    </source>
</evidence>
<evidence type="ECO:0008006" key="3">
    <source>
        <dbReference type="Google" id="ProtNLM"/>
    </source>
</evidence>
<dbReference type="GO" id="GO:0015627">
    <property type="term" value="C:type II protein secretion system complex"/>
    <property type="evidence" value="ECO:0007669"/>
    <property type="project" value="TreeGrafter"/>
</dbReference>
<dbReference type="eggNOG" id="COG1555">
    <property type="taxonomic scope" value="Bacteria"/>
</dbReference>
<dbReference type="Proteomes" id="UP000030103">
    <property type="component" value="Unassembled WGS sequence"/>
</dbReference>
<organism evidence="1 2">
    <name type="scientific">Porphyromonas macacae</name>
    <dbReference type="NCBI Taxonomy" id="28115"/>
    <lineage>
        <taxon>Bacteria</taxon>
        <taxon>Pseudomonadati</taxon>
        <taxon>Bacteroidota</taxon>
        <taxon>Bacteroidia</taxon>
        <taxon>Bacteroidales</taxon>
        <taxon>Porphyromonadaceae</taxon>
        <taxon>Porphyromonas</taxon>
    </lineage>
</organism>
<dbReference type="STRING" id="28115.HQ47_09975"/>
<dbReference type="Gene3D" id="1.10.150.320">
    <property type="entry name" value="Photosystem II 12 kDa extrinsic protein"/>
    <property type="match status" value="1"/>
</dbReference>
<comment type="caution">
    <text evidence="1">The sequence shown here is derived from an EMBL/GenBank/DDBJ whole genome shotgun (WGS) entry which is preliminary data.</text>
</comment>
<sequence length="242" mass="27877">MRENWFTMGRGERLVLLLITLLLVSLCFMLLMPSGKTGTAGLMAAPTDTLIDFQKNLKPMAVTPEKHPELHTKQRKDTIITDEHYVGPPVHLKTSSVQKLKSGSMVDINTADSALLTRVPGIGAAFARRIVRLRERLGGFYTVMQLQEVYGMDYDRYLAVKPYFRVSTGPVRYPLCELNADELPEHPYLSWAQRDAIKKVIRREGRIRSWQRLMRLDEFTREDSIRLSPYFTEIPKDTIHRL</sequence>
<dbReference type="Pfam" id="PF12836">
    <property type="entry name" value="HHH_3"/>
    <property type="match status" value="1"/>
</dbReference>
<accession>A0A0A2GDJ2</accession>
<reference evidence="1 2" key="1">
    <citation type="submission" date="2014-09" db="EMBL/GenBank/DDBJ databases">
        <title>Draft Genome Sequence of Porphyromonas macacae COT-192_OH2859.</title>
        <authorList>
            <person name="Wallis C."/>
            <person name="Deusch O."/>
            <person name="O'Flynn C."/>
            <person name="Davis I."/>
            <person name="Horsfall A."/>
            <person name="Kirkwood N."/>
            <person name="Harris S."/>
            <person name="Eisen J.A."/>
            <person name="Coil D.A."/>
            <person name="Darling A.E."/>
            <person name="Jospin G."/>
            <person name="Alexiev A."/>
        </authorList>
    </citation>
    <scope>NUCLEOTIDE SEQUENCE [LARGE SCALE GENOMIC DNA]</scope>
    <source>
        <strain evidence="2">COT-192 OH2859</strain>
    </source>
</reference>
<name>A0A0A2GDJ2_9PORP</name>
<dbReference type="InterPro" id="IPR051675">
    <property type="entry name" value="Endo/Exo/Phosphatase_dom_1"/>
</dbReference>
<dbReference type="EMBL" id="JRFA01000031">
    <property type="protein sequence ID" value="KGN72268.1"/>
    <property type="molecule type" value="Genomic_DNA"/>
</dbReference>